<evidence type="ECO:0000313" key="2">
    <source>
        <dbReference type="EMBL" id="GLR88878.1"/>
    </source>
</evidence>
<feature type="compositionally biased region" description="Polar residues" evidence="1">
    <location>
        <begin position="7"/>
        <end position="19"/>
    </location>
</feature>
<evidence type="ECO:0000256" key="1">
    <source>
        <dbReference type="SAM" id="MobiDB-lite"/>
    </source>
</evidence>
<proteinExistence type="predicted"/>
<feature type="region of interest" description="Disordered" evidence="1">
    <location>
        <begin position="1"/>
        <end position="64"/>
    </location>
</feature>
<dbReference type="EMBL" id="BSOW01000022">
    <property type="protein sequence ID" value="GLR88878.1"/>
    <property type="molecule type" value="Genomic_DNA"/>
</dbReference>
<sequence>MRYAFGQTVSPQDQLSKVAQESRERAKTMPAGKEREELQRKASQADTAARIDEWVNSPGLRRPT</sequence>
<feature type="compositionally biased region" description="Basic and acidic residues" evidence="1">
    <location>
        <begin position="20"/>
        <end position="40"/>
    </location>
</feature>
<comment type="caution">
    <text evidence="2">The sequence shown here is derived from an EMBL/GenBank/DDBJ whole genome shotgun (WGS) entry which is preliminary data.</text>
</comment>
<reference evidence="3" key="1">
    <citation type="journal article" date="2019" name="Int. J. Syst. Evol. Microbiol.">
        <title>The Global Catalogue of Microorganisms (GCM) 10K type strain sequencing project: providing services to taxonomists for standard genome sequencing and annotation.</title>
        <authorList>
            <consortium name="The Broad Institute Genomics Platform"/>
            <consortium name="The Broad Institute Genome Sequencing Center for Infectious Disease"/>
            <person name="Wu L."/>
            <person name="Ma J."/>
        </authorList>
    </citation>
    <scope>NUCLEOTIDE SEQUENCE [LARGE SCALE GENOMIC DNA]</scope>
    <source>
        <strain evidence="3">NBRC 102520</strain>
    </source>
</reference>
<dbReference type="Proteomes" id="UP001156905">
    <property type="component" value="Unassembled WGS sequence"/>
</dbReference>
<keyword evidence="3" id="KW-1185">Reference proteome</keyword>
<evidence type="ECO:0000313" key="3">
    <source>
        <dbReference type="Proteomes" id="UP001156905"/>
    </source>
</evidence>
<gene>
    <name evidence="2" type="ORF">GCM10007857_55910</name>
</gene>
<organism evidence="2 3">
    <name type="scientific">Bradyrhizobium iriomotense</name>
    <dbReference type="NCBI Taxonomy" id="441950"/>
    <lineage>
        <taxon>Bacteria</taxon>
        <taxon>Pseudomonadati</taxon>
        <taxon>Pseudomonadota</taxon>
        <taxon>Alphaproteobacteria</taxon>
        <taxon>Hyphomicrobiales</taxon>
        <taxon>Nitrobacteraceae</taxon>
        <taxon>Bradyrhizobium</taxon>
    </lineage>
</organism>
<protein>
    <submittedName>
        <fullName evidence="2">Uncharacterized protein</fullName>
    </submittedName>
</protein>
<name>A0ABQ6B508_9BRAD</name>
<accession>A0ABQ6B508</accession>